<accession>A0ABU1DAX0</accession>
<gene>
    <name evidence="1" type="ORF">IHQ68_01035</name>
</gene>
<dbReference type="EMBL" id="JADBEO010000002">
    <property type="protein sequence ID" value="MDR4305211.1"/>
    <property type="molecule type" value="Genomic_DNA"/>
</dbReference>
<reference evidence="1" key="1">
    <citation type="submission" date="2020-10" db="EMBL/GenBank/DDBJ databases">
        <authorList>
            <person name="Abbas A."/>
            <person name="Razzaq R."/>
            <person name="Waqas M."/>
            <person name="Abbas N."/>
            <person name="Nielsen T.K."/>
            <person name="Hansen L.H."/>
            <person name="Hussain S."/>
            <person name="Shahid M."/>
        </authorList>
    </citation>
    <scope>NUCLEOTIDE SEQUENCE</scope>
    <source>
        <strain evidence="1">S14</strain>
    </source>
</reference>
<organism evidence="1 2">
    <name type="scientific">Chelatococcus sambhunathii</name>
    <dbReference type="NCBI Taxonomy" id="363953"/>
    <lineage>
        <taxon>Bacteria</taxon>
        <taxon>Pseudomonadati</taxon>
        <taxon>Pseudomonadota</taxon>
        <taxon>Alphaproteobacteria</taxon>
        <taxon>Hyphomicrobiales</taxon>
        <taxon>Chelatococcaceae</taxon>
        <taxon>Chelatococcus</taxon>
    </lineage>
</organism>
<dbReference type="SUPFAM" id="SSF52540">
    <property type="entry name" value="P-loop containing nucleoside triphosphate hydrolases"/>
    <property type="match status" value="1"/>
</dbReference>
<dbReference type="InterPro" id="IPR027417">
    <property type="entry name" value="P-loop_NTPase"/>
</dbReference>
<sequence>MTTPANPTCFVHIGPHKTGSSSLKHFIRANEDELETRGLFFPRSRDRQGKRARNHQILALCDEIGPDGELRSGAVFWPEIDRVARGSRTNILISSEMFSASLSHPGRLDRILTFFEKRGYDVRMLAYVRDQPAWLNSWYVQSQKRLARPEPFEDFAEEWLREGRVEPARYLAPFLADQRCAVEVISFERAAASGLEDDFIRRCGIDDCASLTRATVRNTNAGAKTVFAARQIMERLGGSPRDDDGYGPIYRDFKIRTRELGWDRQPHIGVDEAFAAKIRARLAFSNDAFSRRHFGTSWAEVCPPRTLKRSVFTPEDATQAEMDEIEDVVSTVVKRFSRRRRKSAKA</sequence>
<dbReference type="Proteomes" id="UP001181622">
    <property type="component" value="Unassembled WGS sequence"/>
</dbReference>
<evidence type="ECO:0000313" key="2">
    <source>
        <dbReference type="Proteomes" id="UP001181622"/>
    </source>
</evidence>
<keyword evidence="2" id="KW-1185">Reference proteome</keyword>
<evidence type="ECO:0000313" key="1">
    <source>
        <dbReference type="EMBL" id="MDR4305211.1"/>
    </source>
</evidence>
<proteinExistence type="predicted"/>
<protein>
    <recommendedName>
        <fullName evidence="3">Sulfotransferase family</fullName>
    </recommendedName>
</protein>
<name>A0ABU1DAX0_9HYPH</name>
<dbReference type="Gene3D" id="3.40.50.300">
    <property type="entry name" value="P-loop containing nucleotide triphosphate hydrolases"/>
    <property type="match status" value="1"/>
</dbReference>
<comment type="caution">
    <text evidence="1">The sequence shown here is derived from an EMBL/GenBank/DDBJ whole genome shotgun (WGS) entry which is preliminary data.</text>
</comment>
<dbReference type="RefSeq" id="WP_309388264.1">
    <property type="nucleotide sequence ID" value="NZ_JADBEO010000002.1"/>
</dbReference>
<evidence type="ECO:0008006" key="3">
    <source>
        <dbReference type="Google" id="ProtNLM"/>
    </source>
</evidence>